<evidence type="ECO:0008006" key="3">
    <source>
        <dbReference type="Google" id="ProtNLM"/>
    </source>
</evidence>
<dbReference type="RefSeq" id="WP_310921309.1">
    <property type="nucleotide sequence ID" value="NZ_JAMQON010000006.1"/>
</dbReference>
<dbReference type="EMBL" id="JAMQON010000006">
    <property type="protein sequence ID" value="MDS0261456.1"/>
    <property type="molecule type" value="Genomic_DNA"/>
</dbReference>
<reference evidence="1 2" key="1">
    <citation type="submission" date="2022-06" db="EMBL/GenBank/DDBJ databases">
        <title>Haloarcula sp. a new haloarchaeum isolate from saline soil.</title>
        <authorList>
            <person name="Strakova D."/>
            <person name="Galisteo C."/>
            <person name="Sanchez-Porro C."/>
            <person name="Ventosa A."/>
        </authorList>
    </citation>
    <scope>NUCLEOTIDE SEQUENCE [LARGE SCALE GENOMIC DNA]</scope>
    <source>
        <strain evidence="1 2">S1CR25-12</strain>
    </source>
</reference>
<comment type="caution">
    <text evidence="1">The sequence shown here is derived from an EMBL/GenBank/DDBJ whole genome shotgun (WGS) entry which is preliminary data.</text>
</comment>
<protein>
    <recommendedName>
        <fullName evidence="3">Transmembrane protein</fullName>
    </recommendedName>
</protein>
<evidence type="ECO:0000313" key="2">
    <source>
        <dbReference type="Proteomes" id="UP001259659"/>
    </source>
</evidence>
<organism evidence="1 2">
    <name type="scientific">Haloarcula saliterrae</name>
    <dbReference type="NCBI Taxonomy" id="2950534"/>
    <lineage>
        <taxon>Archaea</taxon>
        <taxon>Methanobacteriati</taxon>
        <taxon>Methanobacteriota</taxon>
        <taxon>Stenosarchaea group</taxon>
        <taxon>Halobacteria</taxon>
        <taxon>Halobacteriales</taxon>
        <taxon>Haloarculaceae</taxon>
        <taxon>Haloarcula</taxon>
    </lineage>
</organism>
<name>A0ABU2FI97_9EURY</name>
<evidence type="ECO:0000313" key="1">
    <source>
        <dbReference type="EMBL" id="MDS0261456.1"/>
    </source>
</evidence>
<proteinExistence type="predicted"/>
<sequence>MGNSQSRLGKLKPLSKVLVLGVVYVGVLAAGTAVSQVKRGVDLAAGHLRTAMRRGPREKQPAQ</sequence>
<dbReference type="Proteomes" id="UP001259659">
    <property type="component" value="Unassembled WGS sequence"/>
</dbReference>
<keyword evidence="2" id="KW-1185">Reference proteome</keyword>
<accession>A0ABU2FI97</accession>
<gene>
    <name evidence="1" type="ORF">NDI56_18805</name>
</gene>